<dbReference type="Proteomes" id="UP001603857">
    <property type="component" value="Unassembled WGS sequence"/>
</dbReference>
<sequence>MEEDKELSSTQSCFPKLASLIVIECYKLKSLFYVSSPMDFPNLEVLIINRAIELEKLFGCKEGASKNVVSLPSLKTLKTTRCKKLEVIFPLSILRCLPNLESLAIYECDELKQIMEEDKELSSTHPFFPKLASLVVRECHKLKSLFYVSSLTNFPNLEVLIINGATELEKLFGCKKGACKNFFSLPSLKTLETTRCTKLEVIFLSSILRCLPNLERLDIYECDELKQIMEEDKELSSTQPCLPKLASLVVKECHKLKSLFYVSSPTDFSNLKVLSIDGATELEKLFGCKEGAFKNSFSLSSLKTLETSGCTKLEVIFPAFVLRCLPNLELLYIFQCDELKQIMEEDKELSSTQPCFPKLASLIVIECHMLKSLFYVSSPTHFPTWRCLPNLERLDIFVCDELKQIMEEDKELSSTQPCFPKLASLVVEECHKLKNLFYVSSPTDFPNLEVLDHKWSH</sequence>
<dbReference type="PANTHER" id="PTHR33463:SF105">
    <property type="entry name" value="AND NB-ARC DOMAIN DISEASE RESISTANCE PROTEIN, PUTATIVE-RELATED"/>
    <property type="match status" value="1"/>
</dbReference>
<dbReference type="PANTHER" id="PTHR33463">
    <property type="entry name" value="NB-ARC DOMAIN-CONTAINING PROTEIN-RELATED"/>
    <property type="match status" value="1"/>
</dbReference>
<keyword evidence="1" id="KW-0611">Plant defense</keyword>
<comment type="caution">
    <text evidence="3">The sequence shown here is derived from an EMBL/GenBank/DDBJ whole genome shotgun (WGS) entry which is preliminary data.</text>
</comment>
<reference evidence="3 4" key="1">
    <citation type="submission" date="2024-08" db="EMBL/GenBank/DDBJ databases">
        <title>Insights into the chromosomal genome structure of Flemingia macrophylla.</title>
        <authorList>
            <person name="Ding Y."/>
            <person name="Zhao Y."/>
            <person name="Bi W."/>
            <person name="Wu M."/>
            <person name="Zhao G."/>
            <person name="Gong Y."/>
            <person name="Li W."/>
            <person name="Zhang P."/>
        </authorList>
    </citation>
    <scope>NUCLEOTIDE SEQUENCE [LARGE SCALE GENOMIC DNA]</scope>
    <source>
        <strain evidence="3">DYQJB</strain>
        <tissue evidence="3">Leaf</tissue>
    </source>
</reference>
<gene>
    <name evidence="3" type="ORF">Fmac_030465</name>
</gene>
<feature type="domain" description="Disease resistance protein At4g27190-like leucine-rich repeats" evidence="2">
    <location>
        <begin position="295"/>
        <end position="348"/>
    </location>
</feature>
<dbReference type="Gene3D" id="3.80.10.10">
    <property type="entry name" value="Ribonuclease Inhibitor"/>
    <property type="match status" value="3"/>
</dbReference>
<evidence type="ECO:0000256" key="1">
    <source>
        <dbReference type="ARBA" id="ARBA00022821"/>
    </source>
</evidence>
<dbReference type="EMBL" id="JBGMDY010000011">
    <property type="protein sequence ID" value="KAL2316589.1"/>
    <property type="molecule type" value="Genomic_DNA"/>
</dbReference>
<feature type="domain" description="Disease resistance protein At4g27190-like leucine-rich repeats" evidence="2">
    <location>
        <begin position="184"/>
        <end position="286"/>
    </location>
</feature>
<feature type="domain" description="Disease resistance protein At4g27190-like leucine-rich repeats" evidence="2">
    <location>
        <begin position="350"/>
        <end position="451"/>
    </location>
</feature>
<dbReference type="InterPro" id="IPR032675">
    <property type="entry name" value="LRR_dom_sf"/>
</dbReference>
<dbReference type="Pfam" id="PF23247">
    <property type="entry name" value="LRR_RPS2"/>
    <property type="match status" value="4"/>
</dbReference>
<protein>
    <recommendedName>
        <fullName evidence="2">Disease resistance protein At4g27190-like leucine-rich repeats domain-containing protein</fullName>
    </recommendedName>
</protein>
<dbReference type="AlphaFoldDB" id="A0ABD1KZA1"/>
<organism evidence="3 4">
    <name type="scientific">Flemingia macrophylla</name>
    <dbReference type="NCBI Taxonomy" id="520843"/>
    <lineage>
        <taxon>Eukaryota</taxon>
        <taxon>Viridiplantae</taxon>
        <taxon>Streptophyta</taxon>
        <taxon>Embryophyta</taxon>
        <taxon>Tracheophyta</taxon>
        <taxon>Spermatophyta</taxon>
        <taxon>Magnoliopsida</taxon>
        <taxon>eudicotyledons</taxon>
        <taxon>Gunneridae</taxon>
        <taxon>Pentapetalae</taxon>
        <taxon>rosids</taxon>
        <taxon>fabids</taxon>
        <taxon>Fabales</taxon>
        <taxon>Fabaceae</taxon>
        <taxon>Papilionoideae</taxon>
        <taxon>50 kb inversion clade</taxon>
        <taxon>NPAAA clade</taxon>
        <taxon>indigoferoid/millettioid clade</taxon>
        <taxon>Phaseoleae</taxon>
        <taxon>Flemingia</taxon>
    </lineage>
</organism>
<dbReference type="InterPro" id="IPR050905">
    <property type="entry name" value="Plant_NBS-LRR"/>
</dbReference>
<evidence type="ECO:0000259" key="2">
    <source>
        <dbReference type="Pfam" id="PF23247"/>
    </source>
</evidence>
<evidence type="ECO:0000313" key="3">
    <source>
        <dbReference type="EMBL" id="KAL2316589.1"/>
    </source>
</evidence>
<dbReference type="SUPFAM" id="SSF52058">
    <property type="entry name" value="L domain-like"/>
    <property type="match status" value="1"/>
</dbReference>
<name>A0ABD1KZA1_9FABA</name>
<feature type="domain" description="Disease resistance protein At4g27190-like leucine-rich repeats" evidence="2">
    <location>
        <begin position="69"/>
        <end position="118"/>
    </location>
</feature>
<evidence type="ECO:0000313" key="4">
    <source>
        <dbReference type="Proteomes" id="UP001603857"/>
    </source>
</evidence>
<accession>A0ABD1KZA1</accession>
<dbReference type="InterPro" id="IPR057135">
    <property type="entry name" value="At4g27190-like_LRR"/>
</dbReference>
<keyword evidence="4" id="KW-1185">Reference proteome</keyword>
<proteinExistence type="predicted"/>